<gene>
    <name evidence="2" type="ORF">FRY97_19185</name>
</gene>
<feature type="region of interest" description="Disordered" evidence="1">
    <location>
        <begin position="40"/>
        <end position="67"/>
    </location>
</feature>
<reference evidence="2 3" key="1">
    <citation type="submission" date="2019-08" db="EMBL/GenBank/DDBJ databases">
        <title>Genome of Phaeodactylibacter luteus.</title>
        <authorList>
            <person name="Bowman J.P."/>
        </authorList>
    </citation>
    <scope>NUCLEOTIDE SEQUENCE [LARGE SCALE GENOMIC DNA]</scope>
    <source>
        <strain evidence="2 3">KCTC 42180</strain>
    </source>
</reference>
<evidence type="ECO:0000256" key="1">
    <source>
        <dbReference type="SAM" id="MobiDB-lite"/>
    </source>
</evidence>
<organism evidence="2 3">
    <name type="scientific">Phaeodactylibacter luteus</name>
    <dbReference type="NCBI Taxonomy" id="1564516"/>
    <lineage>
        <taxon>Bacteria</taxon>
        <taxon>Pseudomonadati</taxon>
        <taxon>Bacteroidota</taxon>
        <taxon>Saprospiria</taxon>
        <taxon>Saprospirales</taxon>
        <taxon>Haliscomenobacteraceae</taxon>
        <taxon>Phaeodactylibacter</taxon>
    </lineage>
</organism>
<proteinExistence type="predicted"/>
<dbReference type="Proteomes" id="UP000321580">
    <property type="component" value="Unassembled WGS sequence"/>
</dbReference>
<comment type="caution">
    <text evidence="2">The sequence shown here is derived from an EMBL/GenBank/DDBJ whole genome shotgun (WGS) entry which is preliminary data.</text>
</comment>
<dbReference type="AlphaFoldDB" id="A0A5C6RG61"/>
<dbReference type="RefSeq" id="WP_147169193.1">
    <property type="nucleotide sequence ID" value="NZ_VOOR01000060.1"/>
</dbReference>
<evidence type="ECO:0000313" key="2">
    <source>
        <dbReference type="EMBL" id="TXB61418.1"/>
    </source>
</evidence>
<sequence>MKIVIVAFGYISPPKAPDYKLTAKPRIGYKPIQQIELYESANNRGANQREPYPQADEGSLSGSDYCG</sequence>
<accession>A0A5C6RG61</accession>
<keyword evidence="3" id="KW-1185">Reference proteome</keyword>
<name>A0A5C6RG61_9BACT</name>
<protein>
    <submittedName>
        <fullName evidence="2">Uncharacterized protein</fullName>
    </submittedName>
</protein>
<dbReference type="EMBL" id="VOOR01000060">
    <property type="protein sequence ID" value="TXB61418.1"/>
    <property type="molecule type" value="Genomic_DNA"/>
</dbReference>
<evidence type="ECO:0000313" key="3">
    <source>
        <dbReference type="Proteomes" id="UP000321580"/>
    </source>
</evidence>